<proteinExistence type="predicted"/>
<keyword evidence="2" id="KW-1185">Reference proteome</keyword>
<dbReference type="Gene3D" id="3.30.70.100">
    <property type="match status" value="2"/>
</dbReference>
<evidence type="ECO:0000313" key="2">
    <source>
        <dbReference type="Proteomes" id="UP000445000"/>
    </source>
</evidence>
<comment type="caution">
    <text evidence="1">The sequence shown here is derived from an EMBL/GenBank/DDBJ whole genome shotgun (WGS) entry which is preliminary data.</text>
</comment>
<organism evidence="1 2">
    <name type="scientific">Steroidobacter agaridevorans</name>
    <dbReference type="NCBI Taxonomy" id="2695856"/>
    <lineage>
        <taxon>Bacteria</taxon>
        <taxon>Pseudomonadati</taxon>
        <taxon>Pseudomonadota</taxon>
        <taxon>Gammaproteobacteria</taxon>
        <taxon>Steroidobacterales</taxon>
        <taxon>Steroidobacteraceae</taxon>
        <taxon>Steroidobacter</taxon>
    </lineage>
</organism>
<dbReference type="RefSeq" id="WP_161813619.1">
    <property type="nucleotide sequence ID" value="NZ_BLJN01000004.1"/>
</dbReference>
<dbReference type="Proteomes" id="UP000445000">
    <property type="component" value="Unassembled WGS sequence"/>
</dbReference>
<dbReference type="InterPro" id="IPR011008">
    <property type="entry name" value="Dimeric_a/b-barrel"/>
</dbReference>
<dbReference type="SUPFAM" id="SSF54909">
    <property type="entry name" value="Dimeric alpha+beta barrel"/>
    <property type="match status" value="2"/>
</dbReference>
<evidence type="ECO:0008006" key="3">
    <source>
        <dbReference type="Google" id="ProtNLM"/>
    </source>
</evidence>
<reference evidence="2" key="1">
    <citation type="submission" date="2020-01" db="EMBL/GenBank/DDBJ databases">
        <title>'Steroidobacter agaridevorans' sp. nov., agar-degrading bacteria isolated from rhizosphere soils.</title>
        <authorList>
            <person name="Ikenaga M."/>
            <person name="Kataoka M."/>
            <person name="Murouchi A."/>
            <person name="Katsuragi S."/>
            <person name="Sakai M."/>
        </authorList>
    </citation>
    <scope>NUCLEOTIDE SEQUENCE [LARGE SCALE GENOMIC DNA]</scope>
    <source>
        <strain evidence="2">YU21-B</strain>
    </source>
</reference>
<name>A0A829YF65_9GAMM</name>
<accession>A0A829YF65</accession>
<dbReference type="EMBL" id="BLJN01000004">
    <property type="protein sequence ID" value="GFE81929.1"/>
    <property type="molecule type" value="Genomic_DNA"/>
</dbReference>
<dbReference type="AlphaFoldDB" id="A0A829YF65"/>
<evidence type="ECO:0000313" key="1">
    <source>
        <dbReference type="EMBL" id="GFE81929.1"/>
    </source>
</evidence>
<gene>
    <name evidence="1" type="ORF">GCM10011487_39290</name>
</gene>
<protein>
    <recommendedName>
        <fullName evidence="3">Antibiotic biosynthesis monooxygenase</fullName>
    </recommendedName>
</protein>
<sequence length="202" mass="22606">MTTGLLVRLDAQAGREREVEQFLKSALPLVEEEIGTRSWFAVRFGRGEYGIFDTFLDDAALEEHMHGPVATALQQSNELFDGPPRMQKVEVLADKLPVNPTPPDTKGLLLTFKAKAGHEIEVEQFLREARPRVMEEPNTTAWFAIRTEDGEYGIFDVFPDNGARFIHLMGHVPRELAKHSMAMLGSVPELHLVSVQAEKLGV</sequence>